<protein>
    <submittedName>
        <fullName evidence="1">Uncharacterized protein</fullName>
    </submittedName>
</protein>
<dbReference type="AlphaFoldDB" id="A0A6A4SXX3"/>
<organism evidence="1 2">
    <name type="scientific">Scophthalmus maximus</name>
    <name type="common">Turbot</name>
    <name type="synonym">Psetta maxima</name>
    <dbReference type="NCBI Taxonomy" id="52904"/>
    <lineage>
        <taxon>Eukaryota</taxon>
        <taxon>Metazoa</taxon>
        <taxon>Chordata</taxon>
        <taxon>Craniata</taxon>
        <taxon>Vertebrata</taxon>
        <taxon>Euteleostomi</taxon>
        <taxon>Actinopterygii</taxon>
        <taxon>Neopterygii</taxon>
        <taxon>Teleostei</taxon>
        <taxon>Neoteleostei</taxon>
        <taxon>Acanthomorphata</taxon>
        <taxon>Carangaria</taxon>
        <taxon>Pleuronectiformes</taxon>
        <taxon>Pleuronectoidei</taxon>
        <taxon>Scophthalmidae</taxon>
        <taxon>Scophthalmus</taxon>
    </lineage>
</organism>
<dbReference type="Proteomes" id="UP000438429">
    <property type="component" value="Unassembled WGS sequence"/>
</dbReference>
<dbReference type="EMBL" id="VEVO01000010">
    <property type="protein sequence ID" value="KAF0035894.1"/>
    <property type="molecule type" value="Genomic_DNA"/>
</dbReference>
<reference evidence="1 2" key="1">
    <citation type="submission" date="2019-06" db="EMBL/GenBank/DDBJ databases">
        <title>Draft genomes of female and male turbot (Scophthalmus maximus).</title>
        <authorList>
            <person name="Xu H."/>
            <person name="Xu X.-W."/>
            <person name="Shao C."/>
            <person name="Chen S."/>
        </authorList>
    </citation>
    <scope>NUCLEOTIDE SEQUENCE [LARGE SCALE GENOMIC DNA]</scope>
    <source>
        <strain evidence="1">Ysfricsl-2016a</strain>
        <tissue evidence="1">Blood</tissue>
    </source>
</reference>
<accession>A0A6A4SXX3</accession>
<sequence length="90" mass="9802">MRPSGQRFKYHRVSITVHSTSRLNAGVTSFSGDWIIPGAVVGTNEPDKQLMEPKTNVDLDYLYTVEGEDCSSSNLEDTAAADIAARPVSE</sequence>
<proteinExistence type="predicted"/>
<name>A0A6A4SXX3_SCOMX</name>
<comment type="caution">
    <text evidence="1">The sequence shown here is derived from an EMBL/GenBank/DDBJ whole genome shotgun (WGS) entry which is preliminary data.</text>
</comment>
<gene>
    <name evidence="1" type="ORF">F2P81_011206</name>
</gene>
<evidence type="ECO:0000313" key="1">
    <source>
        <dbReference type="EMBL" id="KAF0035894.1"/>
    </source>
</evidence>
<evidence type="ECO:0000313" key="2">
    <source>
        <dbReference type="Proteomes" id="UP000438429"/>
    </source>
</evidence>